<dbReference type="RefSeq" id="WP_381504711.1">
    <property type="nucleotide sequence ID" value="NZ_JBHUOM010000022.1"/>
</dbReference>
<keyword evidence="2" id="KW-1185">Reference proteome</keyword>
<organism evidence="1 2">
    <name type="scientific">Spirosoma flavum</name>
    <dbReference type="NCBI Taxonomy" id="2048557"/>
    <lineage>
        <taxon>Bacteria</taxon>
        <taxon>Pseudomonadati</taxon>
        <taxon>Bacteroidota</taxon>
        <taxon>Cytophagia</taxon>
        <taxon>Cytophagales</taxon>
        <taxon>Cytophagaceae</taxon>
        <taxon>Spirosoma</taxon>
    </lineage>
</organism>
<comment type="caution">
    <text evidence="1">The sequence shown here is derived from an EMBL/GenBank/DDBJ whole genome shotgun (WGS) entry which is preliminary data.</text>
</comment>
<reference evidence="2" key="1">
    <citation type="journal article" date="2019" name="Int. J. Syst. Evol. Microbiol.">
        <title>The Global Catalogue of Microorganisms (GCM) 10K type strain sequencing project: providing services to taxonomists for standard genome sequencing and annotation.</title>
        <authorList>
            <consortium name="The Broad Institute Genomics Platform"/>
            <consortium name="The Broad Institute Genome Sequencing Center for Infectious Disease"/>
            <person name="Wu L."/>
            <person name="Ma J."/>
        </authorList>
    </citation>
    <scope>NUCLEOTIDE SEQUENCE [LARGE SCALE GENOMIC DNA]</scope>
    <source>
        <strain evidence="2">KCTC 52490</strain>
    </source>
</reference>
<accession>A0ABW6AKX9</accession>
<proteinExistence type="predicted"/>
<dbReference type="EMBL" id="JBHUOM010000022">
    <property type="protein sequence ID" value="MFD2936156.1"/>
    <property type="molecule type" value="Genomic_DNA"/>
</dbReference>
<gene>
    <name evidence="1" type="ORF">ACFS25_20400</name>
</gene>
<dbReference type="Proteomes" id="UP001597512">
    <property type="component" value="Unassembled WGS sequence"/>
</dbReference>
<evidence type="ECO:0000313" key="2">
    <source>
        <dbReference type="Proteomes" id="UP001597512"/>
    </source>
</evidence>
<protein>
    <submittedName>
        <fullName evidence="1">Uncharacterized protein</fullName>
    </submittedName>
</protein>
<name>A0ABW6AKX9_9BACT</name>
<sequence length="104" mass="12151">MRTTLRIKKVYLDEILTYKKTEEYRDFTQYYVSRLCEKVGDEVTGIKPITEVCLIAGYAANSPRAVVEVKEITVDQYVDDNDNLIDDYYFTIFLGKVLETNFLD</sequence>
<evidence type="ECO:0000313" key="1">
    <source>
        <dbReference type="EMBL" id="MFD2936156.1"/>
    </source>
</evidence>